<feature type="compositionally biased region" description="Acidic residues" evidence="1">
    <location>
        <begin position="28"/>
        <end position="37"/>
    </location>
</feature>
<evidence type="ECO:0000256" key="1">
    <source>
        <dbReference type="SAM" id="MobiDB-lite"/>
    </source>
</evidence>
<accession>A0A5K1K816</accession>
<evidence type="ECO:0000313" key="2">
    <source>
        <dbReference type="EMBL" id="VWP02384.1"/>
    </source>
</evidence>
<sequence>MSSPGDSPSPSASEATSASETRDQLPHDDDETSDTESESSSRSVTPEPRYPPQAKVKSPPIAFEYGGCRIRKMLPRFVLPRILDPRCVAIESPTDLPLCWLGVPFTFGLIEMYAMNTGLGVPVTEGYHSNVPGSVDLMKTWLVIIDNFFEDTGITLDIRDVWGTENSVITFINNRQTCHITMDQHEAIEDILDDMGSTRKKGDVVPRSEGTY</sequence>
<dbReference type="AlphaFoldDB" id="A0A5K1K816"/>
<feature type="region of interest" description="Disordered" evidence="1">
    <location>
        <begin position="1"/>
        <end position="56"/>
    </location>
</feature>
<proteinExistence type="predicted"/>
<dbReference type="EMBL" id="LR730166">
    <property type="protein sequence ID" value="VWP02384.1"/>
    <property type="molecule type" value="Genomic_DNA"/>
</dbReference>
<gene>
    <name evidence="2" type="primary">I1R980</name>
</gene>
<feature type="compositionally biased region" description="Low complexity" evidence="1">
    <location>
        <begin position="1"/>
        <end position="19"/>
    </location>
</feature>
<name>A0A5K1K816_9APHY</name>
<protein>
    <submittedName>
        <fullName evidence="2">N/A</fullName>
    </submittedName>
</protein>
<organism evidence="2">
    <name type="scientific">Ganoderma boninense</name>
    <dbReference type="NCBI Taxonomy" id="34458"/>
    <lineage>
        <taxon>Eukaryota</taxon>
        <taxon>Fungi</taxon>
        <taxon>Dikarya</taxon>
        <taxon>Basidiomycota</taxon>
        <taxon>Agaricomycotina</taxon>
        <taxon>Agaricomycetes</taxon>
        <taxon>Polyporales</taxon>
        <taxon>Polyporaceae</taxon>
        <taxon>Ganoderma</taxon>
    </lineage>
</organism>
<reference evidence="2" key="1">
    <citation type="submission" date="2019-10" db="EMBL/GenBank/DDBJ databases">
        <authorList>
            <person name="Nor Muhammad N."/>
        </authorList>
    </citation>
    <scope>NUCLEOTIDE SEQUENCE</scope>
</reference>